<reference evidence="16 17" key="1">
    <citation type="submission" date="2018-10" db="EMBL/GenBank/DDBJ databases">
        <authorList>
            <person name="Zhang X."/>
        </authorList>
    </citation>
    <scope>NUCLEOTIDE SEQUENCE [LARGE SCALE GENOMIC DNA]</scope>
    <source>
        <strain evidence="16 17">SK-G1</strain>
    </source>
</reference>
<comment type="catalytic activity">
    <reaction evidence="10">
        <text>L-aspartate + L-glutamine + ATP + H2O = L-asparagine + L-glutamate + AMP + diphosphate + H(+)</text>
        <dbReference type="Rhea" id="RHEA:12228"/>
        <dbReference type="ChEBI" id="CHEBI:15377"/>
        <dbReference type="ChEBI" id="CHEBI:15378"/>
        <dbReference type="ChEBI" id="CHEBI:29985"/>
        <dbReference type="ChEBI" id="CHEBI:29991"/>
        <dbReference type="ChEBI" id="CHEBI:30616"/>
        <dbReference type="ChEBI" id="CHEBI:33019"/>
        <dbReference type="ChEBI" id="CHEBI:58048"/>
        <dbReference type="ChEBI" id="CHEBI:58359"/>
        <dbReference type="ChEBI" id="CHEBI:456215"/>
        <dbReference type="EC" id="6.3.5.4"/>
    </reaction>
</comment>
<feature type="site" description="Important for beta-aspartyl-AMP intermediate formation" evidence="13">
    <location>
        <position position="327"/>
    </location>
</feature>
<evidence type="ECO:0000256" key="8">
    <source>
        <dbReference type="ARBA" id="ARBA00022962"/>
    </source>
</evidence>
<evidence type="ECO:0000256" key="14">
    <source>
        <dbReference type="SAM" id="Coils"/>
    </source>
</evidence>
<feature type="binding site" evidence="12">
    <location>
        <begin position="325"/>
        <end position="326"/>
    </location>
    <ligand>
        <name>ATP</name>
        <dbReference type="ChEBI" id="CHEBI:30616"/>
    </ligand>
</feature>
<keyword evidence="4 11" id="KW-0028">Amino-acid biosynthesis</keyword>
<evidence type="ECO:0000313" key="17">
    <source>
        <dbReference type="Proteomes" id="UP000280960"/>
    </source>
</evidence>
<evidence type="ECO:0000256" key="2">
    <source>
        <dbReference type="ARBA" id="ARBA00012737"/>
    </source>
</evidence>
<dbReference type="PROSITE" id="PS51278">
    <property type="entry name" value="GATASE_TYPE_2"/>
    <property type="match status" value="1"/>
</dbReference>
<feature type="binding site" evidence="12">
    <location>
        <position position="95"/>
    </location>
    <ligand>
        <name>L-glutamine</name>
        <dbReference type="ChEBI" id="CHEBI:58359"/>
    </ligand>
</feature>
<evidence type="ECO:0000256" key="7">
    <source>
        <dbReference type="ARBA" id="ARBA00022888"/>
    </source>
</evidence>
<feature type="domain" description="Glutamine amidotransferase type-2" evidence="15">
    <location>
        <begin position="2"/>
        <end position="180"/>
    </location>
</feature>
<dbReference type="GO" id="GO:0006529">
    <property type="term" value="P:asparagine biosynthetic process"/>
    <property type="evidence" value="ECO:0007669"/>
    <property type="project" value="UniProtKB-KW"/>
</dbReference>
<evidence type="ECO:0000256" key="5">
    <source>
        <dbReference type="ARBA" id="ARBA00022741"/>
    </source>
</evidence>
<dbReference type="Gene3D" id="3.60.20.10">
    <property type="entry name" value="Glutamine Phosphoribosylpyrophosphate, subunit 1, domain 1"/>
    <property type="match status" value="1"/>
</dbReference>
<protein>
    <recommendedName>
        <fullName evidence="2">asparagine synthase (glutamine-hydrolyzing)</fullName>
        <ecNumber evidence="2">6.3.5.4</ecNumber>
    </recommendedName>
</protein>
<dbReference type="InterPro" id="IPR006426">
    <property type="entry name" value="Asn_synth_AEB"/>
</dbReference>
<dbReference type="KEGG" id="bacg:D2962_14490"/>
<feature type="active site" description="For GATase activity" evidence="11">
    <location>
        <position position="2"/>
    </location>
</feature>
<dbReference type="GO" id="GO:0004066">
    <property type="term" value="F:asparagine synthase (glutamine-hydrolyzing) activity"/>
    <property type="evidence" value="ECO:0007669"/>
    <property type="project" value="UniProtKB-EC"/>
</dbReference>
<dbReference type="AlphaFoldDB" id="A0A3G2R9F0"/>
<dbReference type="Proteomes" id="UP000280960">
    <property type="component" value="Chromosome"/>
</dbReference>
<keyword evidence="3 16" id="KW-0436">Ligase</keyword>
<evidence type="ECO:0000259" key="15">
    <source>
        <dbReference type="PROSITE" id="PS51278"/>
    </source>
</evidence>
<evidence type="ECO:0000256" key="12">
    <source>
        <dbReference type="PIRSR" id="PIRSR001589-2"/>
    </source>
</evidence>
<dbReference type="InterPro" id="IPR014729">
    <property type="entry name" value="Rossmann-like_a/b/a_fold"/>
</dbReference>
<dbReference type="InterPro" id="IPR029055">
    <property type="entry name" value="Ntn_hydrolases_N"/>
</dbReference>
<evidence type="ECO:0000313" key="16">
    <source>
        <dbReference type="EMBL" id="AYO31648.1"/>
    </source>
</evidence>
<dbReference type="GO" id="GO:0005524">
    <property type="term" value="F:ATP binding"/>
    <property type="evidence" value="ECO:0007669"/>
    <property type="project" value="UniProtKB-KW"/>
</dbReference>
<dbReference type="EMBL" id="CP033169">
    <property type="protein sequence ID" value="AYO31648.1"/>
    <property type="molecule type" value="Genomic_DNA"/>
</dbReference>
<dbReference type="CDD" id="cd00712">
    <property type="entry name" value="AsnB"/>
    <property type="match status" value="1"/>
</dbReference>
<dbReference type="InterPro" id="IPR050795">
    <property type="entry name" value="Asn_Synthetase"/>
</dbReference>
<dbReference type="InterPro" id="IPR017932">
    <property type="entry name" value="GATase_2_dom"/>
</dbReference>
<evidence type="ECO:0000256" key="1">
    <source>
        <dbReference type="ARBA" id="ARBA00005752"/>
    </source>
</evidence>
<dbReference type="InterPro" id="IPR001962">
    <property type="entry name" value="Asn_synthase"/>
</dbReference>
<dbReference type="NCBIfam" id="NF006949">
    <property type="entry name" value="PRK09431.1"/>
    <property type="match status" value="1"/>
</dbReference>
<dbReference type="EC" id="6.3.5.4" evidence="2"/>
<dbReference type="PANTHER" id="PTHR11772">
    <property type="entry name" value="ASPARAGINE SYNTHETASE"/>
    <property type="match status" value="1"/>
</dbReference>
<dbReference type="SUPFAM" id="SSF52402">
    <property type="entry name" value="Adenine nucleotide alpha hydrolases-like"/>
    <property type="match status" value="1"/>
</dbReference>
<dbReference type="PIRSF" id="PIRSF001589">
    <property type="entry name" value="Asn_synthetase_glu-h"/>
    <property type="match status" value="1"/>
</dbReference>
<dbReference type="GO" id="GO:0005829">
    <property type="term" value="C:cytosol"/>
    <property type="evidence" value="ECO:0007669"/>
    <property type="project" value="TreeGrafter"/>
</dbReference>
<keyword evidence="17" id="KW-1185">Reference proteome</keyword>
<evidence type="ECO:0000256" key="4">
    <source>
        <dbReference type="ARBA" id="ARBA00022605"/>
    </source>
</evidence>
<evidence type="ECO:0000256" key="10">
    <source>
        <dbReference type="ARBA" id="ARBA00048741"/>
    </source>
</evidence>
<feature type="coiled-coil region" evidence="14">
    <location>
        <begin position="187"/>
        <end position="214"/>
    </location>
</feature>
<evidence type="ECO:0000256" key="9">
    <source>
        <dbReference type="ARBA" id="ARBA00029440"/>
    </source>
</evidence>
<dbReference type="Pfam" id="PF00733">
    <property type="entry name" value="Asn_synthase"/>
    <property type="match status" value="2"/>
</dbReference>
<keyword evidence="5 12" id="KW-0547">Nucleotide-binding</keyword>
<gene>
    <name evidence="16" type="ORF">D2962_14490</name>
</gene>
<accession>A0A3G2R9F0</accession>
<proteinExistence type="inferred from homology"/>
<name>A0A3G2R9F0_9FIRM</name>
<dbReference type="SUPFAM" id="SSF56235">
    <property type="entry name" value="N-terminal nucleophile aminohydrolases (Ntn hydrolases)"/>
    <property type="match status" value="1"/>
</dbReference>
<dbReference type="Gene3D" id="3.40.50.620">
    <property type="entry name" value="HUPs"/>
    <property type="match status" value="1"/>
</dbReference>
<keyword evidence="6 12" id="KW-0067">ATP-binding</keyword>
<keyword evidence="7 11" id="KW-0061">Asparagine biosynthesis</keyword>
<evidence type="ECO:0000256" key="11">
    <source>
        <dbReference type="PIRSR" id="PIRSR001589-1"/>
    </source>
</evidence>
<dbReference type="CDD" id="cd01991">
    <property type="entry name" value="Asn_synthase_B_C"/>
    <property type="match status" value="1"/>
</dbReference>
<feature type="binding site" evidence="12">
    <location>
        <position position="252"/>
    </location>
    <ligand>
        <name>ATP</name>
        <dbReference type="ChEBI" id="CHEBI:30616"/>
    </ligand>
</feature>
<comment type="pathway">
    <text evidence="9">Amino-acid biosynthesis.</text>
</comment>
<evidence type="ECO:0000256" key="13">
    <source>
        <dbReference type="PIRSR" id="PIRSR001589-3"/>
    </source>
</evidence>
<sequence>MCGIAGSFGKPDPGKIKIMLGMMEKRGPDDRGIYTAHDVVLGHNRLTIIDLNTGRQPLFNEDGTISLVFNGEIYNYKKLRAWLKSMGHKFKTDTDSEVLLHLYEELGPDMVYKLDGMFAFAIYSKNDFLLARDPLGIKPLYYGKDSEGTLYFASEIKGLLQITDDVKEFPNGHFYTHTRGFERYFRIKTEQEISADEETLIEELEEKLSKAVQKRLMADVPLGVFLSGGLDSSLIAAMARKYVDGELHSFAVGIKGSDDLYYSRIVAQHLGTTHHVFEYTKEDVIKALPQVIYYLESFDPALVRSAIPTYFVSRLASRYVKVVLSGEGADELFAGYEYLKRHKLEDINEELLRITNNLHNTNLQRVDRMTMANSIEGRVPFLDVEVVNFAFSIKEDLKLSPVKYTEKWILRKVAEKYLPKQVVWRKKEKFAHGTGTSHILAEWAKEAGNLDPAVESGIYKGAGDTRCNYMEEQAYRKIFKKYFPKVKDLSFVGKTRSILPGEIS</sequence>
<keyword evidence="8 11" id="KW-0315">Glutamine amidotransferase</keyword>
<evidence type="ECO:0000256" key="6">
    <source>
        <dbReference type="ARBA" id="ARBA00022840"/>
    </source>
</evidence>
<dbReference type="RefSeq" id="WP_122015401.1">
    <property type="nucleotide sequence ID" value="NZ_CP033169.1"/>
</dbReference>
<evidence type="ECO:0000256" key="3">
    <source>
        <dbReference type="ARBA" id="ARBA00022598"/>
    </source>
</evidence>
<comment type="similarity">
    <text evidence="1">Belongs to the asparagine synthetase family.</text>
</comment>
<organism evidence="16 17">
    <name type="scientific">Biomaibacter acetigenes</name>
    <dbReference type="NCBI Taxonomy" id="2316383"/>
    <lineage>
        <taxon>Bacteria</taxon>
        <taxon>Bacillati</taxon>
        <taxon>Bacillota</taxon>
        <taxon>Clostridia</taxon>
        <taxon>Thermosediminibacterales</taxon>
        <taxon>Tepidanaerobacteraceae</taxon>
        <taxon>Biomaibacter</taxon>
    </lineage>
</organism>
<dbReference type="InterPro" id="IPR033738">
    <property type="entry name" value="AsnB_N"/>
</dbReference>
<dbReference type="Pfam" id="PF13537">
    <property type="entry name" value="GATase_7"/>
    <property type="match status" value="1"/>
</dbReference>
<dbReference type="PANTHER" id="PTHR11772:SF2">
    <property type="entry name" value="ASPARAGINE SYNTHETASE [GLUTAMINE-HYDROLYZING]"/>
    <property type="match status" value="1"/>
</dbReference>
<keyword evidence="14" id="KW-0175">Coiled coil</keyword>